<dbReference type="CDD" id="cd16325">
    <property type="entry name" value="LolA"/>
    <property type="match status" value="1"/>
</dbReference>
<gene>
    <name evidence="3" type="ORF">HNQ50_001986</name>
</gene>
<keyword evidence="4" id="KW-1185">Reference proteome</keyword>
<comment type="caution">
    <text evidence="3">The sequence shown here is derived from an EMBL/GenBank/DDBJ whole genome shotgun (WGS) entry which is preliminary data.</text>
</comment>
<dbReference type="InterPro" id="IPR004564">
    <property type="entry name" value="OM_lipoprot_carrier_LolA-like"/>
</dbReference>
<protein>
    <recommendedName>
        <fullName evidence="5">Outer membrane lipoprotein carrier protein LolA</fullName>
    </recommendedName>
</protein>
<accession>A0A840RG31</accession>
<name>A0A840RG31_9NEIS</name>
<evidence type="ECO:0000256" key="2">
    <source>
        <dbReference type="SAM" id="SignalP"/>
    </source>
</evidence>
<evidence type="ECO:0000313" key="4">
    <source>
        <dbReference type="Proteomes" id="UP000543030"/>
    </source>
</evidence>
<organism evidence="3 4">
    <name type="scientific">Silvimonas terrae</name>
    <dbReference type="NCBI Taxonomy" id="300266"/>
    <lineage>
        <taxon>Bacteria</taxon>
        <taxon>Pseudomonadati</taxon>
        <taxon>Pseudomonadota</taxon>
        <taxon>Betaproteobacteria</taxon>
        <taxon>Neisseriales</taxon>
        <taxon>Chitinibacteraceae</taxon>
        <taxon>Silvimonas</taxon>
    </lineage>
</organism>
<evidence type="ECO:0000313" key="3">
    <source>
        <dbReference type="EMBL" id="MBB5191263.1"/>
    </source>
</evidence>
<dbReference type="Proteomes" id="UP000543030">
    <property type="component" value="Unassembled WGS sequence"/>
</dbReference>
<dbReference type="Gene3D" id="2.50.20.10">
    <property type="entry name" value="Lipoprotein localisation LolA/LolB/LppX"/>
    <property type="match status" value="1"/>
</dbReference>
<dbReference type="Pfam" id="PF19574">
    <property type="entry name" value="LolA_3"/>
    <property type="match status" value="1"/>
</dbReference>
<feature type="signal peptide" evidence="2">
    <location>
        <begin position="1"/>
        <end position="18"/>
    </location>
</feature>
<dbReference type="AlphaFoldDB" id="A0A840RG31"/>
<evidence type="ECO:0000256" key="1">
    <source>
        <dbReference type="ARBA" id="ARBA00022729"/>
    </source>
</evidence>
<feature type="chain" id="PRO_5032754211" description="Outer membrane lipoprotein carrier protein LolA" evidence="2">
    <location>
        <begin position="19"/>
        <end position="200"/>
    </location>
</feature>
<reference evidence="3 4" key="1">
    <citation type="submission" date="2020-08" db="EMBL/GenBank/DDBJ databases">
        <title>Genomic Encyclopedia of Type Strains, Phase IV (KMG-IV): sequencing the most valuable type-strain genomes for metagenomic binning, comparative biology and taxonomic classification.</title>
        <authorList>
            <person name="Goeker M."/>
        </authorList>
    </citation>
    <scope>NUCLEOTIDE SEQUENCE [LARGE SCALE GENOMIC DNA]</scope>
    <source>
        <strain evidence="3 4">DSM 18233</strain>
    </source>
</reference>
<sequence length="200" mass="21376">MKHILIFVACLVAGVAHADDALFKDIQGKLIDAPVIHGQFTQSRQLVGVKKPLNATGSFLVDKQRGVIWKAEKPFPSTLRVTRGEILQKNGDQVMMKLSGDKEPTVKTVSSLLFSLFSGDVAALGKLFNAQGNVSGKNWKLALTPKDAALSKLISGIQLTGAGTVEHIQLNAASGDVTQIDMHDVTTAQSLTPAENANFE</sequence>
<proteinExistence type="predicted"/>
<dbReference type="SUPFAM" id="SSF89392">
    <property type="entry name" value="Prokaryotic lipoproteins and lipoprotein localization factors"/>
    <property type="match status" value="1"/>
</dbReference>
<keyword evidence="1 2" id="KW-0732">Signal</keyword>
<dbReference type="InterPro" id="IPR029046">
    <property type="entry name" value="LolA/LolB/LppX"/>
</dbReference>
<dbReference type="EMBL" id="JACHHN010000003">
    <property type="protein sequence ID" value="MBB5191263.1"/>
    <property type="molecule type" value="Genomic_DNA"/>
</dbReference>
<evidence type="ECO:0008006" key="5">
    <source>
        <dbReference type="Google" id="ProtNLM"/>
    </source>
</evidence>
<dbReference type="RefSeq" id="WP_184099984.1">
    <property type="nucleotide sequence ID" value="NZ_JACHHN010000003.1"/>
</dbReference>